<dbReference type="AlphaFoldDB" id="A0AAP9DLK9"/>
<gene>
    <name evidence="1" type="ORF">DYI28_21140</name>
</gene>
<reference evidence="2" key="1">
    <citation type="journal article" date="2018" name="J. Anim. Genet.">
        <title>Acquired interbacterial defense systems protect against interspecies antagonism in the human gut microbiome.</title>
        <authorList>
            <person name="Ross B.D."/>
            <person name="Verster A.J."/>
            <person name="Radey M.C."/>
            <person name="Schmidtke D.T."/>
            <person name="Pope C.E."/>
            <person name="Hoffman L.R."/>
            <person name="Hajjar A."/>
            <person name="Peterson S.B."/>
            <person name="Borenstein E."/>
            <person name="Mougous J."/>
        </authorList>
    </citation>
    <scope>NUCLEOTIDE SEQUENCE [LARGE SCALE GENOMIC DNA]</scope>
    <source>
        <strain evidence="2">3725 D1 iv</strain>
    </source>
</reference>
<accession>A0AAP9DLK9</accession>
<dbReference type="Proteomes" id="UP000318823">
    <property type="component" value="Chromosome"/>
</dbReference>
<proteinExistence type="predicted"/>
<protein>
    <submittedName>
        <fullName evidence="1">Uncharacterized protein</fullName>
    </submittedName>
</protein>
<organism evidence="1 2">
    <name type="scientific">Bacteroides ovatus</name>
    <dbReference type="NCBI Taxonomy" id="28116"/>
    <lineage>
        <taxon>Bacteria</taxon>
        <taxon>Pseudomonadati</taxon>
        <taxon>Bacteroidota</taxon>
        <taxon>Bacteroidia</taxon>
        <taxon>Bacteroidales</taxon>
        <taxon>Bacteroidaceae</taxon>
        <taxon>Bacteroides</taxon>
    </lineage>
</organism>
<dbReference type="PROSITE" id="PS51257">
    <property type="entry name" value="PROKAR_LIPOPROTEIN"/>
    <property type="match status" value="1"/>
</dbReference>
<name>A0AAP9DLK9_BACOV</name>
<dbReference type="RefSeq" id="WP_032844877.1">
    <property type="nucleotide sequence ID" value="NZ_CAXSRA010000007.1"/>
</dbReference>
<dbReference type="EMBL" id="CP041395">
    <property type="protein sequence ID" value="QDM11002.1"/>
    <property type="molecule type" value="Genomic_DNA"/>
</dbReference>
<sequence>MKNIVMRFILLVVLILGGCHIFIGCQQQVDDFEVKSVLPYLSIEGDLDNLNLSKGEMKILFEALGRINVEEKDGLYQLKEKSGAEINISEKLYKFFSAKIEYENQVLISTPLVYLRPRTRTIEEFGGDKEPTDCVAHTIADVLGHYGINDSFNDVSSWIEDGYGENGVPGGSYYEVMDYYFIGEPISIPNYHDDYSFIDDSSVVVVGVIGRPEGGVAHSVEILKIENNNVIYKDNQNDGQWRYCCITDIRYLYRIDGVRE</sequence>
<evidence type="ECO:0000313" key="1">
    <source>
        <dbReference type="EMBL" id="QDM11002.1"/>
    </source>
</evidence>
<evidence type="ECO:0000313" key="2">
    <source>
        <dbReference type="Proteomes" id="UP000318823"/>
    </source>
</evidence>